<evidence type="ECO:0000313" key="13">
    <source>
        <dbReference type="Proteomes" id="UP000242847"/>
    </source>
</evidence>
<comment type="caution">
    <text evidence="12">The sequence shown here is derived from an EMBL/GenBank/DDBJ whole genome shotgun (WGS) entry which is preliminary data.</text>
</comment>
<comment type="subcellular location">
    <subcellularLocation>
        <location evidence="1">Membrane</location>
        <topology evidence="1">Multi-pass membrane protein</topology>
    </subcellularLocation>
</comment>
<evidence type="ECO:0000256" key="7">
    <source>
        <dbReference type="PROSITE-ProRule" id="PRU00703"/>
    </source>
</evidence>
<feature type="domain" description="CNNM transmembrane" evidence="11">
    <location>
        <begin position="1"/>
        <end position="178"/>
    </location>
</feature>
<dbReference type="PROSITE" id="PS51371">
    <property type="entry name" value="CBS"/>
    <property type="match status" value="2"/>
</dbReference>
<dbReference type="Gene3D" id="3.10.580.10">
    <property type="entry name" value="CBS-domain"/>
    <property type="match status" value="1"/>
</dbReference>
<dbReference type="Pfam" id="PF01595">
    <property type="entry name" value="CNNM"/>
    <property type="match status" value="1"/>
</dbReference>
<proteinExistence type="predicted"/>
<evidence type="ECO:0000256" key="1">
    <source>
        <dbReference type="ARBA" id="ARBA00004141"/>
    </source>
</evidence>
<evidence type="ECO:0000256" key="8">
    <source>
        <dbReference type="PROSITE-ProRule" id="PRU01193"/>
    </source>
</evidence>
<dbReference type="InterPro" id="IPR000644">
    <property type="entry name" value="CBS_dom"/>
</dbReference>
<keyword evidence="2 8" id="KW-0812">Transmembrane</keyword>
<dbReference type="STRING" id="254161.SAMN05216256_11378"/>
<keyword evidence="5 7" id="KW-0129">CBS domain</keyword>
<evidence type="ECO:0000313" key="12">
    <source>
        <dbReference type="EMBL" id="ONM45239.1"/>
    </source>
</evidence>
<dbReference type="PROSITE" id="PS51846">
    <property type="entry name" value="CNNM"/>
    <property type="match status" value="1"/>
</dbReference>
<dbReference type="OrthoDB" id="9798188at2"/>
<evidence type="ECO:0000259" key="11">
    <source>
        <dbReference type="PROSITE" id="PS51846"/>
    </source>
</evidence>
<keyword evidence="3" id="KW-0677">Repeat</keyword>
<feature type="transmembrane region" description="Helical" evidence="9">
    <location>
        <begin position="119"/>
        <end position="138"/>
    </location>
</feature>
<evidence type="ECO:0000256" key="2">
    <source>
        <dbReference type="ARBA" id="ARBA00022692"/>
    </source>
</evidence>
<dbReference type="PANTHER" id="PTHR22777">
    <property type="entry name" value="HEMOLYSIN-RELATED"/>
    <property type="match status" value="1"/>
</dbReference>
<dbReference type="PANTHER" id="PTHR22777:SF4">
    <property type="entry name" value="UPF0053 PROTEIN SLL1254"/>
    <property type="match status" value="1"/>
</dbReference>
<dbReference type="GO" id="GO:0005886">
    <property type="term" value="C:plasma membrane"/>
    <property type="evidence" value="ECO:0007669"/>
    <property type="project" value="TreeGrafter"/>
</dbReference>
<evidence type="ECO:0000256" key="3">
    <source>
        <dbReference type="ARBA" id="ARBA00022737"/>
    </source>
</evidence>
<dbReference type="InterPro" id="IPR046342">
    <property type="entry name" value="CBS_dom_sf"/>
</dbReference>
<dbReference type="SUPFAM" id="SSF54631">
    <property type="entry name" value="CBS-domain pair"/>
    <property type="match status" value="1"/>
</dbReference>
<gene>
    <name evidence="12" type="ORF">BXT89_03385</name>
</gene>
<organism evidence="12 13">
    <name type="scientific">Halopseudomonas pachastrellae</name>
    <dbReference type="NCBI Taxonomy" id="254161"/>
    <lineage>
        <taxon>Bacteria</taxon>
        <taxon>Pseudomonadati</taxon>
        <taxon>Pseudomonadota</taxon>
        <taxon>Gammaproteobacteria</taxon>
        <taxon>Pseudomonadales</taxon>
        <taxon>Pseudomonadaceae</taxon>
        <taxon>Halopseudomonas</taxon>
    </lineage>
</organism>
<sequence>MTLLIAFAVLSIFVSFLCSVLEAALLSMTPSFIAQQKADKPRLYNRLRHLKENVDQPLAAILTLNTVAHTVGATGVGAQVTLVFGDGYLGVASAIMTLLILVLSEIFPKTLGARYWPKLAPALPALLGSMITVLKPFILLSDLVTRGLGGKAPEHDVREEIKALALLGRELDKLDEDEQRMISNVLELHNMRLRDIMTPRTVCESLAPELSISEALVRVQDSQFSRYPVINEDEAPLGVVFRVDILAAKDQNAPISSVMKPVKVAQDSLNVETLMGQMLSEQQHMCLVYDEFGSWGGLVTMEDILETLIGKPILDETDDVPNMRRLARRLWEHRLKSTR</sequence>
<keyword evidence="4 8" id="KW-1133">Transmembrane helix</keyword>
<dbReference type="CDD" id="cd04590">
    <property type="entry name" value="CBS_pair_CorC_HlyC_assoc"/>
    <property type="match status" value="1"/>
</dbReference>
<name>A0A1S8DK17_9GAMM</name>
<keyword evidence="6 8" id="KW-0472">Membrane</keyword>
<feature type="domain" description="CBS" evidence="10">
    <location>
        <begin position="258"/>
        <end position="316"/>
    </location>
</feature>
<evidence type="ECO:0000256" key="5">
    <source>
        <dbReference type="ARBA" id="ARBA00023122"/>
    </source>
</evidence>
<dbReference type="RefSeq" id="WP_083724696.1">
    <property type="nucleotide sequence ID" value="NZ_FOUD01000013.1"/>
</dbReference>
<evidence type="ECO:0000256" key="6">
    <source>
        <dbReference type="ARBA" id="ARBA00023136"/>
    </source>
</evidence>
<dbReference type="EMBL" id="MUBC01000005">
    <property type="protein sequence ID" value="ONM45239.1"/>
    <property type="molecule type" value="Genomic_DNA"/>
</dbReference>
<dbReference type="Proteomes" id="UP000242847">
    <property type="component" value="Unassembled WGS sequence"/>
</dbReference>
<evidence type="ECO:0000259" key="10">
    <source>
        <dbReference type="PROSITE" id="PS51371"/>
    </source>
</evidence>
<protein>
    <submittedName>
        <fullName evidence="12">Hemolysin</fullName>
    </submittedName>
</protein>
<feature type="domain" description="CBS" evidence="10">
    <location>
        <begin position="197"/>
        <end position="255"/>
    </location>
</feature>
<reference evidence="12 13" key="1">
    <citation type="submission" date="2017-01" db="EMBL/GenBank/DDBJ databases">
        <title>Draft genome sequence of Pseudomonas pachastrellae type strain CCUG 46540T from a deep sea.</title>
        <authorList>
            <person name="Gomila M."/>
            <person name="Mulet M."/>
            <person name="Lalucat J."/>
            <person name="Garcia-Valdes E."/>
        </authorList>
    </citation>
    <scope>NUCLEOTIDE SEQUENCE [LARGE SCALE GENOMIC DNA]</scope>
    <source>
        <strain evidence="12 13">CCUG 46540</strain>
    </source>
</reference>
<dbReference type="InterPro" id="IPR044751">
    <property type="entry name" value="Ion_transp-like_CBS"/>
</dbReference>
<accession>A0A1S8DK17</accession>
<dbReference type="Pfam" id="PF00571">
    <property type="entry name" value="CBS"/>
    <property type="match status" value="1"/>
</dbReference>
<keyword evidence="13" id="KW-1185">Reference proteome</keyword>
<dbReference type="AlphaFoldDB" id="A0A1S8DK17"/>
<evidence type="ECO:0000256" key="4">
    <source>
        <dbReference type="ARBA" id="ARBA00022989"/>
    </source>
</evidence>
<evidence type="ECO:0000256" key="9">
    <source>
        <dbReference type="SAM" id="Phobius"/>
    </source>
</evidence>
<feature type="transmembrane region" description="Helical" evidence="9">
    <location>
        <begin position="87"/>
        <end position="107"/>
    </location>
</feature>
<dbReference type="InterPro" id="IPR002550">
    <property type="entry name" value="CNNM"/>
</dbReference>